<dbReference type="GO" id="GO:0005886">
    <property type="term" value="C:plasma membrane"/>
    <property type="evidence" value="ECO:0007669"/>
    <property type="project" value="UniProtKB-SubCell"/>
</dbReference>
<proteinExistence type="inferred from homology"/>
<keyword evidence="12" id="KW-1185">Reference proteome</keyword>
<sequence length="280" mass="31066">MMKPSLLAGLIRIFLYVLIVVIFVGPFWGTLVTAFSGVSLKPGELMLIPQQPTLENFRIAIFDMKVWRYLSNSIIVVAVGTVLQVVVSSLAAYALARKKFRGMAVVSLLILCTLMLPEEVIAIPLYLVMQKELPIINASIYDTHLAMILPVVGWAFSIFMLTEFMRAIPMELEEAARIDGANELQVFFHVILPLVRPALGTVVIFGFIMIWDQYLLPLIVVNDKDLMTLPVMLASLRVDDTITPNILTAATLVAMAPSIIVYLLLQRQFNRGVMSGAVKG</sequence>
<evidence type="ECO:0000259" key="8">
    <source>
        <dbReference type="PROSITE" id="PS50928"/>
    </source>
</evidence>
<keyword evidence="4 7" id="KW-0812">Transmembrane</keyword>
<feature type="transmembrane region" description="Helical" evidence="7">
    <location>
        <begin position="246"/>
        <end position="265"/>
    </location>
</feature>
<feature type="transmembrane region" description="Helical" evidence="7">
    <location>
        <begin position="147"/>
        <end position="165"/>
    </location>
</feature>
<evidence type="ECO:0000256" key="2">
    <source>
        <dbReference type="ARBA" id="ARBA00022448"/>
    </source>
</evidence>
<dbReference type="CDD" id="cd06261">
    <property type="entry name" value="TM_PBP2"/>
    <property type="match status" value="1"/>
</dbReference>
<feature type="transmembrane region" description="Helical" evidence="7">
    <location>
        <begin position="186"/>
        <end position="211"/>
    </location>
</feature>
<feature type="transmembrane region" description="Helical" evidence="7">
    <location>
        <begin position="103"/>
        <end position="127"/>
    </location>
</feature>
<dbReference type="PANTHER" id="PTHR43744">
    <property type="entry name" value="ABC TRANSPORTER PERMEASE PROTEIN MG189-RELATED-RELATED"/>
    <property type="match status" value="1"/>
</dbReference>
<dbReference type="Proteomes" id="UP000826513">
    <property type="component" value="Chromosome 2"/>
</dbReference>
<evidence type="ECO:0000256" key="7">
    <source>
        <dbReference type="RuleBase" id="RU363032"/>
    </source>
</evidence>
<feature type="transmembrane region" description="Helical" evidence="7">
    <location>
        <begin position="7"/>
        <end position="28"/>
    </location>
</feature>
<feature type="transmembrane region" description="Helical" evidence="7">
    <location>
        <begin position="74"/>
        <end position="96"/>
    </location>
</feature>
<evidence type="ECO:0000313" key="9">
    <source>
        <dbReference type="EMBL" id="QYA09097.1"/>
    </source>
</evidence>
<reference evidence="10" key="2">
    <citation type="submission" date="2023-05" db="EMBL/GenBank/DDBJ databases">
        <title>Complete genome sequence of Agrobacterium larrymoorei CFBP5477.</title>
        <authorList>
            <person name="Yen H.-C."/>
            <person name="Chou L."/>
            <person name="Lin Y.-C."/>
            <person name="Lai E.-M."/>
            <person name="Kuo C.-H."/>
        </authorList>
    </citation>
    <scope>NUCLEOTIDE SEQUENCE</scope>
    <source>
        <strain evidence="10">CFBP5477</strain>
    </source>
</reference>
<dbReference type="Pfam" id="PF00528">
    <property type="entry name" value="BPD_transp_1"/>
    <property type="match status" value="1"/>
</dbReference>
<keyword evidence="6 7" id="KW-0472">Membrane</keyword>
<dbReference type="RefSeq" id="WP_197736757.1">
    <property type="nucleotide sequence ID" value="NZ_CP039692.1"/>
</dbReference>
<evidence type="ECO:0000256" key="1">
    <source>
        <dbReference type="ARBA" id="ARBA00004651"/>
    </source>
</evidence>
<reference evidence="9 12" key="1">
    <citation type="submission" date="2021-03" db="EMBL/GenBank/DDBJ databases">
        <title>Rapid diversification of plasmids in a genus of pathogenic and nitrogen fixing bacteria.</title>
        <authorList>
            <person name="Weisberg A.J."/>
            <person name="Miller M."/>
            <person name="Ream W."/>
            <person name="Grunwald N.J."/>
            <person name="Chang J.H."/>
        </authorList>
    </citation>
    <scope>NUCLEOTIDE SEQUENCE [LARGE SCALE GENOMIC DNA]</scope>
    <source>
        <strain evidence="9 12">AF3.44</strain>
    </source>
</reference>
<comment type="similarity">
    <text evidence="7">Belongs to the binding-protein-dependent transport system permease family.</text>
</comment>
<comment type="subcellular location">
    <subcellularLocation>
        <location evidence="1 7">Cell membrane</location>
        <topology evidence="1 7">Multi-pass membrane protein</topology>
    </subcellularLocation>
</comment>
<dbReference type="EMBL" id="CP072168">
    <property type="protein sequence ID" value="QYA09097.1"/>
    <property type="molecule type" value="Genomic_DNA"/>
</dbReference>
<evidence type="ECO:0000313" key="12">
    <source>
        <dbReference type="Proteomes" id="UP000826513"/>
    </source>
</evidence>
<dbReference type="GO" id="GO:0055085">
    <property type="term" value="P:transmembrane transport"/>
    <property type="evidence" value="ECO:0007669"/>
    <property type="project" value="InterPro"/>
</dbReference>
<gene>
    <name evidence="10" type="ORF">CFBP5477_020230</name>
    <name evidence="9" type="ORF">J5285_16990</name>
</gene>
<evidence type="ECO:0000256" key="3">
    <source>
        <dbReference type="ARBA" id="ARBA00022475"/>
    </source>
</evidence>
<keyword evidence="3" id="KW-1003">Cell membrane</keyword>
<evidence type="ECO:0000256" key="5">
    <source>
        <dbReference type="ARBA" id="ARBA00022989"/>
    </source>
</evidence>
<feature type="domain" description="ABC transmembrane type-1" evidence="8">
    <location>
        <begin position="70"/>
        <end position="265"/>
    </location>
</feature>
<keyword evidence="2 7" id="KW-0813">Transport</keyword>
<dbReference type="Gene3D" id="1.10.3720.10">
    <property type="entry name" value="MetI-like"/>
    <property type="match status" value="1"/>
</dbReference>
<dbReference type="InterPro" id="IPR035906">
    <property type="entry name" value="MetI-like_sf"/>
</dbReference>
<dbReference type="Proteomes" id="UP000298664">
    <property type="component" value="Chromosome Linear"/>
</dbReference>
<organism evidence="10 11">
    <name type="scientific">Agrobacterium larrymoorei</name>
    <dbReference type="NCBI Taxonomy" id="160699"/>
    <lineage>
        <taxon>Bacteria</taxon>
        <taxon>Pseudomonadati</taxon>
        <taxon>Pseudomonadota</taxon>
        <taxon>Alphaproteobacteria</taxon>
        <taxon>Hyphomicrobiales</taxon>
        <taxon>Rhizobiaceae</taxon>
        <taxon>Rhizobium/Agrobacterium group</taxon>
        <taxon>Agrobacterium</taxon>
    </lineage>
</organism>
<evidence type="ECO:0000256" key="6">
    <source>
        <dbReference type="ARBA" id="ARBA00023136"/>
    </source>
</evidence>
<dbReference type="PROSITE" id="PS50928">
    <property type="entry name" value="ABC_TM1"/>
    <property type="match status" value="1"/>
</dbReference>
<accession>A0AAF0HFA6</accession>
<evidence type="ECO:0000313" key="10">
    <source>
        <dbReference type="EMBL" id="WHA43554.1"/>
    </source>
</evidence>
<evidence type="ECO:0000256" key="4">
    <source>
        <dbReference type="ARBA" id="ARBA00022692"/>
    </source>
</evidence>
<evidence type="ECO:0000313" key="11">
    <source>
        <dbReference type="Proteomes" id="UP000298664"/>
    </source>
</evidence>
<dbReference type="PANTHER" id="PTHR43744:SF3">
    <property type="entry name" value="LACTOSE TRANSPORT SYSTEM PERMEASE PROTEIN LACG"/>
    <property type="match status" value="1"/>
</dbReference>
<protein>
    <submittedName>
        <fullName evidence="10">Carbohydrate ABC transporter permease</fullName>
    </submittedName>
</protein>
<keyword evidence="5 7" id="KW-1133">Transmembrane helix</keyword>
<dbReference type="AlphaFoldDB" id="A0AAF0HFA6"/>
<name>A0AAF0HFA6_9HYPH</name>
<dbReference type="SUPFAM" id="SSF161098">
    <property type="entry name" value="MetI-like"/>
    <property type="match status" value="1"/>
</dbReference>
<dbReference type="InterPro" id="IPR000515">
    <property type="entry name" value="MetI-like"/>
</dbReference>
<dbReference type="EMBL" id="CP124734">
    <property type="protein sequence ID" value="WHA43554.1"/>
    <property type="molecule type" value="Genomic_DNA"/>
</dbReference>